<name>A0A1Z5JWV2_FISSO</name>
<dbReference type="Gene3D" id="1.20.1160.11">
    <property type="entry name" value="Paired amphipathic helix"/>
    <property type="match status" value="3"/>
</dbReference>
<feature type="compositionally biased region" description="Low complexity" evidence="7">
    <location>
        <begin position="249"/>
        <end position="261"/>
    </location>
</feature>
<dbReference type="Pfam" id="PF02671">
    <property type="entry name" value="PAH"/>
    <property type="match status" value="2"/>
</dbReference>
<dbReference type="OrthoDB" id="10265969at2759"/>
<dbReference type="InterPro" id="IPR003822">
    <property type="entry name" value="PAH"/>
</dbReference>
<keyword evidence="10" id="KW-1185">Reference proteome</keyword>
<feature type="compositionally biased region" description="Polar residues" evidence="7">
    <location>
        <begin position="210"/>
        <end position="225"/>
    </location>
</feature>
<feature type="region of interest" description="Disordered" evidence="7">
    <location>
        <begin position="101"/>
        <end position="156"/>
    </location>
</feature>
<dbReference type="GO" id="GO:0000122">
    <property type="term" value="P:negative regulation of transcription by RNA polymerase II"/>
    <property type="evidence" value="ECO:0007669"/>
    <property type="project" value="TreeGrafter"/>
</dbReference>
<sequence>MRELRVEDALLYLDQVKVEFGDRPHIYNEFLEIMKTFKTQQIDTPGVIRRVSNLFKGNRRLVLGFNTFLPEGYQIELPSDGNGPPVAVYRAPGSNVAQILREGDSPQMPPAMPQKPPSQPPQQGHPSLLAHGQPQLHQPPHGHSPALRQPHGQHHLQIPHAARLPQAGEAFAPNLAPQVMSSHVPSQAMLQRQPQPLVDQRQVPTARLTRPNQTSGVPPAQQSPNAPVAARDAKPPAANDGATASGSKAAQPPAAAQAQQPMEFDHAINYVTTIKKRFATEPEIYKKFLEILHTYQKEQRGIKEVLDEVSKLFADHPDLLKEFTYFLPDAVQGQAKAQLDQVAKEAEARKRAQAKQAILSTAHGMQKQAQNPSRSKQPEYDRETIHVPYGAVQGRTEDQEQMIIRGAHFGVVSFDAVRPPRRGDLTPSKAATKVNRPVTIPPLPKQPNTAEAAFLQKTKKHLERRELRSDKPTGSRRHTPYVEFLKCLHLFGAGVLSRDELLMLLKSLFMYGHAPKSGTSSTTGMSSAITSDANELIRDLEQLMNGRGKYAAQQSALKDKSKYGSVRTFDFDLSNCDNHTPSYFSYPSDYPHSMLISHPGQTKWEKQVLNETVICVGKPTGERNVHSIESYDGIAERHNAYEEAMMQIEEERYEIDMAIERNAQALRQIEPLAEEVQALKEQEEKDGQPIGRLQYRLNRHTLNSVHTNAIARLYGDRGDEVLQHLLRNPLAVLPIVYQRLKQKDTEWRKAKADLNSKLNASTAAHYEGTLDTQCYFKRKALERLGTLNRLRDDCIRARSHARSSENKSRNPTVVKFLPDYATSHSDNQALLFQSYVSVKAKPDISHRDVFSLVTKRIQLDSSLSSLHRERIGRIWAEFVVPWFDYPPFWVADELRNSFSGTLSPNVVKFSPGQRVVTIYGEGTIVAFVKTTGDTSSKYKVKMPYGLAFLNPAAILFSEASQDTPFVRRDGVMVRDETIVTELTSEGQLSDRYKIVFGTESMYIFLRQYLLLCALLRDTRECCTKSAAPVDPSKTYHNPFRRNENKDLPQSRLDFAGILDGLNKVVSGKMEAKDLEAIARKVSTDTVHQVAAMAKFVERCAAALIETAKEDAILHLYDYCHLPRVDPLSARAHCFAIAANASYRIQYDKNSGEMYFCFVPKGTALLTSLPDDMKSFSEDEHMSDAENGVSPMDDDEDEDPVEEYDDEQPAWKRLKVR</sequence>
<protein>
    <submittedName>
        <fullName evidence="9">Paired amphipathic helix protein Sin3a</fullName>
    </submittedName>
</protein>
<feature type="region of interest" description="Disordered" evidence="7">
    <location>
        <begin position="361"/>
        <end position="381"/>
    </location>
</feature>
<keyword evidence="4 5" id="KW-0539">Nucleus</keyword>
<dbReference type="GO" id="GO:0003714">
    <property type="term" value="F:transcription corepressor activity"/>
    <property type="evidence" value="ECO:0007669"/>
    <property type="project" value="InterPro"/>
</dbReference>
<dbReference type="InterPro" id="IPR013194">
    <property type="entry name" value="HDAC_interact_dom"/>
</dbReference>
<keyword evidence="6" id="KW-0175">Coiled coil</keyword>
<dbReference type="Proteomes" id="UP000198406">
    <property type="component" value="Unassembled WGS sequence"/>
</dbReference>
<evidence type="ECO:0000256" key="1">
    <source>
        <dbReference type="ARBA" id="ARBA00004123"/>
    </source>
</evidence>
<feature type="region of interest" description="Disordered" evidence="7">
    <location>
        <begin position="1174"/>
        <end position="1216"/>
    </location>
</feature>
<feature type="region of interest" description="Disordered" evidence="7">
    <location>
        <begin position="208"/>
        <end position="261"/>
    </location>
</feature>
<accession>A0A1Z5JWV2</accession>
<dbReference type="InParanoid" id="A0A1Z5JWV2"/>
<dbReference type="SUPFAM" id="SSF47762">
    <property type="entry name" value="PAH2 domain"/>
    <property type="match status" value="2"/>
</dbReference>
<feature type="compositionally biased region" description="Pro residues" evidence="7">
    <location>
        <begin position="107"/>
        <end position="120"/>
    </location>
</feature>
<gene>
    <name evidence="9" type="ORF">FisN_23Hh240</name>
</gene>
<dbReference type="PANTHER" id="PTHR12346">
    <property type="entry name" value="SIN3B-RELATED"/>
    <property type="match status" value="1"/>
</dbReference>
<dbReference type="InterPro" id="IPR036600">
    <property type="entry name" value="PAH_sf"/>
</dbReference>
<proteinExistence type="predicted"/>
<evidence type="ECO:0000256" key="5">
    <source>
        <dbReference type="PROSITE-ProRule" id="PRU00810"/>
    </source>
</evidence>
<dbReference type="GO" id="GO:0000118">
    <property type="term" value="C:histone deacetylase complex"/>
    <property type="evidence" value="ECO:0007669"/>
    <property type="project" value="TreeGrafter"/>
</dbReference>
<keyword evidence="2" id="KW-0678">Repressor</keyword>
<dbReference type="PROSITE" id="PS51477">
    <property type="entry name" value="PAH"/>
    <property type="match status" value="2"/>
</dbReference>
<comment type="caution">
    <text evidence="9">The sequence shown here is derived from an EMBL/GenBank/DDBJ whole genome shotgun (WGS) entry which is preliminary data.</text>
</comment>
<dbReference type="EMBL" id="BDSP01000127">
    <property type="protein sequence ID" value="GAX18346.1"/>
    <property type="molecule type" value="Genomic_DNA"/>
</dbReference>
<feature type="compositionally biased region" description="Acidic residues" evidence="7">
    <location>
        <begin position="1191"/>
        <end position="1207"/>
    </location>
</feature>
<feature type="coiled-coil region" evidence="6">
    <location>
        <begin position="631"/>
        <end position="682"/>
    </location>
</feature>
<dbReference type="FunFam" id="1.20.1160.11:FF:000001">
    <property type="entry name" value="Paired amphipathic helix protein Sin3"/>
    <property type="match status" value="1"/>
</dbReference>
<comment type="subcellular location">
    <subcellularLocation>
        <location evidence="1 5">Nucleus</location>
    </subcellularLocation>
</comment>
<keyword evidence="3" id="KW-0677">Repeat</keyword>
<evidence type="ECO:0000256" key="4">
    <source>
        <dbReference type="ARBA" id="ARBA00023242"/>
    </source>
</evidence>
<feature type="domain" description="Histone deacetylase interacting" evidence="8">
    <location>
        <begin position="575"/>
        <end position="686"/>
    </location>
</feature>
<dbReference type="InterPro" id="IPR039774">
    <property type="entry name" value="Sin3-like"/>
</dbReference>
<evidence type="ECO:0000256" key="3">
    <source>
        <dbReference type="ARBA" id="ARBA00022737"/>
    </source>
</evidence>
<dbReference type="AlphaFoldDB" id="A0A1Z5JWV2"/>
<feature type="compositionally biased region" description="Basic and acidic residues" evidence="7">
    <location>
        <begin position="1174"/>
        <end position="1183"/>
    </location>
</feature>
<organism evidence="9 10">
    <name type="scientific">Fistulifera solaris</name>
    <name type="common">Oleaginous diatom</name>
    <dbReference type="NCBI Taxonomy" id="1519565"/>
    <lineage>
        <taxon>Eukaryota</taxon>
        <taxon>Sar</taxon>
        <taxon>Stramenopiles</taxon>
        <taxon>Ochrophyta</taxon>
        <taxon>Bacillariophyta</taxon>
        <taxon>Bacillariophyceae</taxon>
        <taxon>Bacillariophycidae</taxon>
        <taxon>Naviculales</taxon>
        <taxon>Naviculaceae</taxon>
        <taxon>Fistulifera</taxon>
    </lineage>
</organism>
<evidence type="ECO:0000256" key="2">
    <source>
        <dbReference type="ARBA" id="ARBA00022491"/>
    </source>
</evidence>
<evidence type="ECO:0000256" key="7">
    <source>
        <dbReference type="SAM" id="MobiDB-lite"/>
    </source>
</evidence>
<evidence type="ECO:0000256" key="6">
    <source>
        <dbReference type="SAM" id="Coils"/>
    </source>
</evidence>
<dbReference type="GO" id="GO:0000785">
    <property type="term" value="C:chromatin"/>
    <property type="evidence" value="ECO:0007669"/>
    <property type="project" value="TreeGrafter"/>
</dbReference>
<evidence type="ECO:0000313" key="10">
    <source>
        <dbReference type="Proteomes" id="UP000198406"/>
    </source>
</evidence>
<dbReference type="Pfam" id="PF08295">
    <property type="entry name" value="Sin3_corepress"/>
    <property type="match status" value="1"/>
</dbReference>
<dbReference type="SMART" id="SM00761">
    <property type="entry name" value="HDAC_interact"/>
    <property type="match status" value="1"/>
</dbReference>
<dbReference type="PANTHER" id="PTHR12346:SF0">
    <property type="entry name" value="SIN3A, ISOFORM G"/>
    <property type="match status" value="1"/>
</dbReference>
<evidence type="ECO:0000313" key="9">
    <source>
        <dbReference type="EMBL" id="GAX18346.1"/>
    </source>
</evidence>
<reference evidence="9 10" key="1">
    <citation type="journal article" date="2015" name="Plant Cell">
        <title>Oil accumulation by the oleaginous diatom Fistulifera solaris as revealed by the genome and transcriptome.</title>
        <authorList>
            <person name="Tanaka T."/>
            <person name="Maeda Y."/>
            <person name="Veluchamy A."/>
            <person name="Tanaka M."/>
            <person name="Abida H."/>
            <person name="Marechal E."/>
            <person name="Bowler C."/>
            <person name="Muto M."/>
            <person name="Sunaga Y."/>
            <person name="Tanaka M."/>
            <person name="Yoshino T."/>
            <person name="Taniguchi T."/>
            <person name="Fukuda Y."/>
            <person name="Nemoto M."/>
            <person name="Matsumoto M."/>
            <person name="Wong P.S."/>
            <person name="Aburatani S."/>
            <person name="Fujibuchi W."/>
        </authorList>
    </citation>
    <scope>NUCLEOTIDE SEQUENCE [LARGE SCALE GENOMIC DNA]</scope>
    <source>
        <strain evidence="9 10">JPCC DA0580</strain>
    </source>
</reference>
<evidence type="ECO:0000259" key="8">
    <source>
        <dbReference type="SMART" id="SM00761"/>
    </source>
</evidence>
<dbReference type="FunFam" id="1.20.1160.11:FF:000003">
    <property type="entry name" value="Paired amphipathic helix SIN3-like protein"/>
    <property type="match status" value="1"/>
</dbReference>